<name>A0ABU6R0N7_9FABA</name>
<proteinExistence type="predicted"/>
<feature type="compositionally biased region" description="Polar residues" evidence="1">
    <location>
        <begin position="14"/>
        <end position="24"/>
    </location>
</feature>
<feature type="region of interest" description="Disordered" evidence="1">
    <location>
        <begin position="14"/>
        <end position="54"/>
    </location>
</feature>
<evidence type="ECO:0000256" key="1">
    <source>
        <dbReference type="SAM" id="MobiDB-lite"/>
    </source>
</evidence>
<keyword evidence="3" id="KW-1185">Reference proteome</keyword>
<feature type="non-terminal residue" evidence="2">
    <location>
        <position position="1"/>
    </location>
</feature>
<gene>
    <name evidence="2" type="ORF">PIB30_107298</name>
</gene>
<dbReference type="Proteomes" id="UP001341840">
    <property type="component" value="Unassembled WGS sequence"/>
</dbReference>
<evidence type="ECO:0000313" key="3">
    <source>
        <dbReference type="Proteomes" id="UP001341840"/>
    </source>
</evidence>
<comment type="caution">
    <text evidence="2">The sequence shown here is derived from an EMBL/GenBank/DDBJ whole genome shotgun (WGS) entry which is preliminary data.</text>
</comment>
<protein>
    <submittedName>
        <fullName evidence="2">Uncharacterized protein</fullName>
    </submittedName>
</protein>
<reference evidence="2 3" key="1">
    <citation type="journal article" date="2023" name="Plants (Basel)">
        <title>Bridging the Gap: Combining Genomics and Transcriptomics Approaches to Understand Stylosanthes scabra, an Orphan Legume from the Brazilian Caatinga.</title>
        <authorList>
            <person name="Ferreira-Neto J.R.C."/>
            <person name="da Silva M.D."/>
            <person name="Binneck E."/>
            <person name="de Melo N.F."/>
            <person name="da Silva R.H."/>
            <person name="de Melo A.L.T.M."/>
            <person name="Pandolfi V."/>
            <person name="Bustamante F.O."/>
            <person name="Brasileiro-Vidal A.C."/>
            <person name="Benko-Iseppon A.M."/>
        </authorList>
    </citation>
    <scope>NUCLEOTIDE SEQUENCE [LARGE SCALE GENOMIC DNA]</scope>
    <source>
        <tissue evidence="2">Leaves</tissue>
    </source>
</reference>
<accession>A0ABU6R0N7</accession>
<dbReference type="EMBL" id="JASCZI010004511">
    <property type="protein sequence ID" value="MED6117150.1"/>
    <property type="molecule type" value="Genomic_DNA"/>
</dbReference>
<evidence type="ECO:0000313" key="2">
    <source>
        <dbReference type="EMBL" id="MED6117150.1"/>
    </source>
</evidence>
<organism evidence="2 3">
    <name type="scientific">Stylosanthes scabra</name>
    <dbReference type="NCBI Taxonomy" id="79078"/>
    <lineage>
        <taxon>Eukaryota</taxon>
        <taxon>Viridiplantae</taxon>
        <taxon>Streptophyta</taxon>
        <taxon>Embryophyta</taxon>
        <taxon>Tracheophyta</taxon>
        <taxon>Spermatophyta</taxon>
        <taxon>Magnoliopsida</taxon>
        <taxon>eudicotyledons</taxon>
        <taxon>Gunneridae</taxon>
        <taxon>Pentapetalae</taxon>
        <taxon>rosids</taxon>
        <taxon>fabids</taxon>
        <taxon>Fabales</taxon>
        <taxon>Fabaceae</taxon>
        <taxon>Papilionoideae</taxon>
        <taxon>50 kb inversion clade</taxon>
        <taxon>dalbergioids sensu lato</taxon>
        <taxon>Dalbergieae</taxon>
        <taxon>Pterocarpus clade</taxon>
        <taxon>Stylosanthes</taxon>
    </lineage>
</organism>
<feature type="compositionally biased region" description="Basic and acidic residues" evidence="1">
    <location>
        <begin position="34"/>
        <end position="50"/>
    </location>
</feature>
<sequence length="155" mass="17058">KILASLVDFVSQETAGKTPSVNNEDQCKEPAPTTKEDHVEVETHEEKSPGKPDYVMELSDRLAGIKEGVAMANYRGARNEIFLLCMKVAMPPEKREMADQMLAAVAEVNPHAQGCQERVQGCRNACSCVSMPPCRSRVCSVQGNQAKWWDRHAGA</sequence>